<evidence type="ECO:0000256" key="1">
    <source>
        <dbReference type="SAM" id="Phobius"/>
    </source>
</evidence>
<feature type="transmembrane region" description="Helical" evidence="1">
    <location>
        <begin position="205"/>
        <end position="225"/>
    </location>
</feature>
<accession>A0ABV6N7E4</accession>
<dbReference type="PANTHER" id="PTHR34821">
    <property type="entry name" value="INNER MEMBRANE PROTEIN YDCZ"/>
    <property type="match status" value="1"/>
</dbReference>
<dbReference type="Pfam" id="PF04657">
    <property type="entry name" value="DMT_YdcZ"/>
    <property type="match status" value="2"/>
</dbReference>
<dbReference type="RefSeq" id="WP_273943936.1">
    <property type="nucleotide sequence ID" value="NZ_CP097263.1"/>
</dbReference>
<protein>
    <submittedName>
        <fullName evidence="2">DMT family transporter</fullName>
    </submittedName>
</protein>
<sequence>MDAIFVISALLIGGLLAIQASVNVQLNKAVGTPYGASTLQLGVAAGVLVLATAVVGGFGGLAQISHAQPWQLLGGLASPIYITSGILLFPRLGALAAGGLFVTGQMISSLSIDLLGLFDIPRKPVSVGIALGVLALLAGIVVIIRGQGAAAKAPVLAKSVGAAGAPAGTRAGQIPWVLLGIVGGAVLPIQAGINSSLREVVGNPVTVDMISFLVAVLAIFIVLVVLRSLNRTPAPKFAPLREMPWWGWLGGICASIYVLVTFLAIPAIGAAGTVALTVTGQQISSATVDSFGLFRMVRRKLTAPRITGLGLLVVGSVLIQFT</sequence>
<organism evidence="2 3">
    <name type="scientific">Kutzneria chonburiensis</name>
    <dbReference type="NCBI Taxonomy" id="1483604"/>
    <lineage>
        <taxon>Bacteria</taxon>
        <taxon>Bacillati</taxon>
        <taxon>Actinomycetota</taxon>
        <taxon>Actinomycetes</taxon>
        <taxon>Pseudonocardiales</taxon>
        <taxon>Pseudonocardiaceae</taxon>
        <taxon>Kutzneria</taxon>
    </lineage>
</organism>
<feature type="transmembrane region" description="Helical" evidence="1">
    <location>
        <begin position="303"/>
        <end position="321"/>
    </location>
</feature>
<feature type="transmembrane region" description="Helical" evidence="1">
    <location>
        <begin position="70"/>
        <end position="89"/>
    </location>
</feature>
<gene>
    <name evidence="2" type="ORF">ACFFH7_43905</name>
</gene>
<feature type="transmembrane region" description="Helical" evidence="1">
    <location>
        <begin position="36"/>
        <end position="58"/>
    </location>
</feature>
<keyword evidence="1" id="KW-0812">Transmembrane</keyword>
<proteinExistence type="predicted"/>
<keyword evidence="3" id="KW-1185">Reference proteome</keyword>
<dbReference type="Proteomes" id="UP001589810">
    <property type="component" value="Unassembled WGS sequence"/>
</dbReference>
<name>A0ABV6N7E4_9PSEU</name>
<feature type="transmembrane region" description="Helical" evidence="1">
    <location>
        <begin position="174"/>
        <end position="193"/>
    </location>
</feature>
<dbReference type="PANTHER" id="PTHR34821:SF2">
    <property type="entry name" value="INNER MEMBRANE PROTEIN YDCZ"/>
    <property type="match status" value="1"/>
</dbReference>
<evidence type="ECO:0000313" key="3">
    <source>
        <dbReference type="Proteomes" id="UP001589810"/>
    </source>
</evidence>
<dbReference type="EMBL" id="JBHLUD010000016">
    <property type="protein sequence ID" value="MFC0548515.1"/>
    <property type="molecule type" value="Genomic_DNA"/>
</dbReference>
<evidence type="ECO:0000313" key="2">
    <source>
        <dbReference type="EMBL" id="MFC0548515.1"/>
    </source>
</evidence>
<keyword evidence="1" id="KW-0472">Membrane</keyword>
<feature type="transmembrane region" description="Helical" evidence="1">
    <location>
        <begin position="125"/>
        <end position="144"/>
    </location>
</feature>
<comment type="caution">
    <text evidence="2">The sequence shown here is derived from an EMBL/GenBank/DDBJ whole genome shotgun (WGS) entry which is preliminary data.</text>
</comment>
<dbReference type="InterPro" id="IPR006750">
    <property type="entry name" value="YdcZ"/>
</dbReference>
<reference evidence="2 3" key="1">
    <citation type="submission" date="2024-09" db="EMBL/GenBank/DDBJ databases">
        <authorList>
            <person name="Sun Q."/>
            <person name="Mori K."/>
        </authorList>
    </citation>
    <scope>NUCLEOTIDE SEQUENCE [LARGE SCALE GENOMIC DNA]</scope>
    <source>
        <strain evidence="2 3">TBRC 1432</strain>
    </source>
</reference>
<keyword evidence="1" id="KW-1133">Transmembrane helix</keyword>
<feature type="transmembrane region" description="Helical" evidence="1">
    <location>
        <begin position="245"/>
        <end position="265"/>
    </location>
</feature>